<dbReference type="Proteomes" id="UP000031036">
    <property type="component" value="Unassembled WGS sequence"/>
</dbReference>
<name>A0A0B2VRU7_TOXCA</name>
<dbReference type="InterPro" id="IPR007863">
    <property type="entry name" value="Peptidase_M16_C"/>
</dbReference>
<accession>A0A0B2VRU7</accession>
<dbReference type="PANTHER" id="PTHR11851">
    <property type="entry name" value="METALLOPROTEASE"/>
    <property type="match status" value="1"/>
</dbReference>
<keyword evidence="2" id="KW-0809">Transit peptide</keyword>
<evidence type="ECO:0000259" key="4">
    <source>
        <dbReference type="Pfam" id="PF00675"/>
    </source>
</evidence>
<keyword evidence="3" id="KW-0496">Mitochondrion</keyword>
<dbReference type="Gene3D" id="3.30.830.10">
    <property type="entry name" value="Metalloenzyme, LuxS/M16 peptidase-like"/>
    <property type="match status" value="2"/>
</dbReference>
<dbReference type="EMBL" id="JPKZ01000986">
    <property type="protein sequence ID" value="KHN84398.1"/>
    <property type="molecule type" value="Genomic_DNA"/>
</dbReference>
<evidence type="ECO:0000313" key="7">
    <source>
        <dbReference type="Proteomes" id="UP000031036"/>
    </source>
</evidence>
<keyword evidence="7" id="KW-1185">Reference proteome</keyword>
<sequence>MFRRHCPLTVRRLLSAAANAQQSAAVAEEKMSRLPNGLSVASLDVGGAVSQLVIAFRAGARYEEPKEAGLVHHLRNAVGVDSKKYLGTQMLWQCGSVGANLSSAVSRDLFVVQMSVVRDHAAIALSLLGELAQSAFKPWDMEEVYGTLRIDRAYLQPYDILIEKLHSAAFRNGPLGNQLYAKSSKIGKITSNQLTDFAASRLVSGNGVLVGVNVDHSQVLTYASTQLTIPELASKATVTSRYRGGEVRHNATMRMAHVAIVGEGASLQDHKASRLVSGNGVLVGVNVDHSQVLTYASTQLTIPELASKATVTSRYRGGEVRHNATMRMAHVAIVGEGASLQDHKGIATQAVLSAALANGSVTKFSSRIGHGAVAEAVYKASSGRMAAVSPINEIHSDAGLVGVYVAADGDNIAPLVAAAVDAMKSFRVDDTAVNISKLCAEVDALTACESSSVVAVDRAAQLLASGRTLSAGDFIQLVRNVTADDVNKAAQRLTRRLSIASHGNVAQVPYLDEL</sequence>
<feature type="domain" description="Peptidase M16 C-terminal" evidence="5">
    <location>
        <begin position="281"/>
        <end position="427"/>
    </location>
</feature>
<evidence type="ECO:0000313" key="6">
    <source>
        <dbReference type="EMBL" id="KHN84398.1"/>
    </source>
</evidence>
<dbReference type="SUPFAM" id="SSF63411">
    <property type="entry name" value="LuxS/MPP-like metallohydrolase"/>
    <property type="match status" value="2"/>
</dbReference>
<evidence type="ECO:0000256" key="1">
    <source>
        <dbReference type="ARBA" id="ARBA00004173"/>
    </source>
</evidence>
<gene>
    <name evidence="6" type="primary">Uqcrc2</name>
    <name evidence="6" type="ORF">Tcan_08442</name>
</gene>
<evidence type="ECO:0000259" key="5">
    <source>
        <dbReference type="Pfam" id="PF05193"/>
    </source>
</evidence>
<dbReference type="Pfam" id="PF05193">
    <property type="entry name" value="Peptidase_M16_C"/>
    <property type="match status" value="1"/>
</dbReference>
<dbReference type="STRING" id="6265.A0A0B2VRU7"/>
<organism evidence="6 7">
    <name type="scientific">Toxocara canis</name>
    <name type="common">Canine roundworm</name>
    <dbReference type="NCBI Taxonomy" id="6265"/>
    <lineage>
        <taxon>Eukaryota</taxon>
        <taxon>Metazoa</taxon>
        <taxon>Ecdysozoa</taxon>
        <taxon>Nematoda</taxon>
        <taxon>Chromadorea</taxon>
        <taxon>Rhabditida</taxon>
        <taxon>Spirurina</taxon>
        <taxon>Ascaridomorpha</taxon>
        <taxon>Ascaridoidea</taxon>
        <taxon>Toxocaridae</taxon>
        <taxon>Toxocara</taxon>
    </lineage>
</organism>
<dbReference type="InterPro" id="IPR011765">
    <property type="entry name" value="Pept_M16_N"/>
</dbReference>
<comment type="subcellular location">
    <subcellularLocation>
        <location evidence="1">Mitochondrion</location>
    </subcellularLocation>
</comment>
<feature type="domain" description="Peptidase M16 N-terminal" evidence="4">
    <location>
        <begin position="46"/>
        <end position="180"/>
    </location>
</feature>
<evidence type="ECO:0000256" key="3">
    <source>
        <dbReference type="ARBA" id="ARBA00023128"/>
    </source>
</evidence>
<protein>
    <submittedName>
        <fullName evidence="6">Cytochrome b-c1 complex subunit 2, mitochondrial</fullName>
    </submittedName>
</protein>
<dbReference type="InterPro" id="IPR011249">
    <property type="entry name" value="Metalloenz_LuxS/M16"/>
</dbReference>
<dbReference type="FunFam" id="3.30.830.10:FF:000039">
    <property type="entry name" value="Ubiquinol-cytochrome c reductase core subunit 2"/>
    <property type="match status" value="1"/>
</dbReference>
<comment type="caution">
    <text evidence="6">The sequence shown here is derived from an EMBL/GenBank/DDBJ whole genome shotgun (WGS) entry which is preliminary data.</text>
</comment>
<evidence type="ECO:0000256" key="2">
    <source>
        <dbReference type="ARBA" id="ARBA00022946"/>
    </source>
</evidence>
<dbReference type="GO" id="GO:0046872">
    <property type="term" value="F:metal ion binding"/>
    <property type="evidence" value="ECO:0007669"/>
    <property type="project" value="InterPro"/>
</dbReference>
<dbReference type="GO" id="GO:0016020">
    <property type="term" value="C:membrane"/>
    <property type="evidence" value="ECO:0007669"/>
    <property type="project" value="UniProtKB-ARBA"/>
</dbReference>
<dbReference type="OMA" id="NATMRMA"/>
<dbReference type="GO" id="GO:0005739">
    <property type="term" value="C:mitochondrion"/>
    <property type="evidence" value="ECO:0007669"/>
    <property type="project" value="UniProtKB-SubCell"/>
</dbReference>
<dbReference type="Pfam" id="PF00675">
    <property type="entry name" value="Peptidase_M16"/>
    <property type="match status" value="1"/>
</dbReference>
<dbReference type="OrthoDB" id="6369905at2759"/>
<dbReference type="PANTHER" id="PTHR11851:SF226">
    <property type="entry name" value="CYTOCHROME B-C1 COMPLEX SUBUNIT 2, MITOCHONDRIAL"/>
    <property type="match status" value="1"/>
</dbReference>
<dbReference type="InterPro" id="IPR050361">
    <property type="entry name" value="MPP/UQCRC_Complex"/>
</dbReference>
<proteinExistence type="predicted"/>
<dbReference type="FunFam" id="3.30.830.10:FF:000021">
    <property type="entry name" value="Cytochrome b-c1 complex subunit 2"/>
    <property type="match status" value="1"/>
</dbReference>
<reference evidence="6 7" key="1">
    <citation type="submission" date="2014-11" db="EMBL/GenBank/DDBJ databases">
        <title>Genetic blueprint of the zoonotic pathogen Toxocara canis.</title>
        <authorList>
            <person name="Zhu X.-Q."/>
            <person name="Korhonen P.K."/>
            <person name="Cai H."/>
            <person name="Young N.D."/>
            <person name="Nejsum P."/>
            <person name="von Samson-Himmelstjerna G."/>
            <person name="Boag P.R."/>
            <person name="Tan P."/>
            <person name="Li Q."/>
            <person name="Min J."/>
            <person name="Yang Y."/>
            <person name="Wang X."/>
            <person name="Fang X."/>
            <person name="Hall R.S."/>
            <person name="Hofmann A."/>
            <person name="Sternberg P.W."/>
            <person name="Jex A.R."/>
            <person name="Gasser R.B."/>
        </authorList>
    </citation>
    <scope>NUCLEOTIDE SEQUENCE [LARGE SCALE GENOMIC DNA]</scope>
    <source>
        <strain evidence="6">PN_DK_2014</strain>
    </source>
</reference>
<dbReference type="AlphaFoldDB" id="A0A0B2VRU7"/>